<accession>A0AA38II92</accession>
<feature type="repeat" description="ANK" evidence="3">
    <location>
        <begin position="2059"/>
        <end position="2095"/>
    </location>
</feature>
<evidence type="ECO:0000313" key="5">
    <source>
        <dbReference type="EMBL" id="KAJ3655444.1"/>
    </source>
</evidence>
<evidence type="ECO:0000256" key="2">
    <source>
        <dbReference type="ARBA" id="ARBA00023043"/>
    </source>
</evidence>
<organism evidence="5 6">
    <name type="scientific">Zophobas morio</name>
    <dbReference type="NCBI Taxonomy" id="2755281"/>
    <lineage>
        <taxon>Eukaryota</taxon>
        <taxon>Metazoa</taxon>
        <taxon>Ecdysozoa</taxon>
        <taxon>Arthropoda</taxon>
        <taxon>Hexapoda</taxon>
        <taxon>Insecta</taxon>
        <taxon>Pterygota</taxon>
        <taxon>Neoptera</taxon>
        <taxon>Endopterygota</taxon>
        <taxon>Coleoptera</taxon>
        <taxon>Polyphaga</taxon>
        <taxon>Cucujiformia</taxon>
        <taxon>Tenebrionidae</taxon>
        <taxon>Zophobas</taxon>
    </lineage>
</organism>
<keyword evidence="6" id="KW-1185">Reference proteome</keyword>
<dbReference type="PANTHER" id="PTHR24123">
    <property type="entry name" value="ANKYRIN REPEAT-CONTAINING"/>
    <property type="match status" value="1"/>
</dbReference>
<feature type="repeat" description="ANK" evidence="3">
    <location>
        <begin position="1790"/>
        <end position="1823"/>
    </location>
</feature>
<proteinExistence type="predicted"/>
<gene>
    <name evidence="5" type="ORF">Zmor_014576</name>
</gene>
<dbReference type="InterPro" id="IPR051165">
    <property type="entry name" value="Multifunctional_ANK_Repeat"/>
</dbReference>
<dbReference type="InterPro" id="IPR002110">
    <property type="entry name" value="Ankyrin_rpt"/>
</dbReference>
<feature type="repeat" description="ANK" evidence="3">
    <location>
        <begin position="1993"/>
        <end position="2025"/>
    </location>
</feature>
<dbReference type="Pfam" id="PF00023">
    <property type="entry name" value="Ank"/>
    <property type="match status" value="3"/>
</dbReference>
<keyword evidence="2 3" id="KW-0040">ANK repeat</keyword>
<evidence type="ECO:0008006" key="7">
    <source>
        <dbReference type="Google" id="ProtNLM"/>
    </source>
</evidence>
<dbReference type="PROSITE" id="PS50297">
    <property type="entry name" value="ANK_REP_REGION"/>
    <property type="match status" value="14"/>
</dbReference>
<dbReference type="Pfam" id="PF12796">
    <property type="entry name" value="Ank_2"/>
    <property type="match status" value="6"/>
</dbReference>
<feature type="repeat" description="ANK" evidence="3">
    <location>
        <begin position="1824"/>
        <end position="1856"/>
    </location>
</feature>
<feature type="repeat" description="ANK" evidence="3">
    <location>
        <begin position="2026"/>
        <end position="2058"/>
    </location>
</feature>
<feature type="repeat" description="ANK" evidence="3">
    <location>
        <begin position="1689"/>
        <end position="1721"/>
    </location>
</feature>
<evidence type="ECO:0000256" key="4">
    <source>
        <dbReference type="SAM" id="MobiDB-lite"/>
    </source>
</evidence>
<feature type="repeat" description="ANK" evidence="3">
    <location>
        <begin position="1925"/>
        <end position="1959"/>
    </location>
</feature>
<dbReference type="SUPFAM" id="SSF52540">
    <property type="entry name" value="P-loop containing nucleoside triphosphate hydrolases"/>
    <property type="match status" value="1"/>
</dbReference>
<sequence>MATKSDNDEKRKKLFKPETYKKRSGTNDSGKEFEYMMCALYALKLTLNKNVSDFKMTANNDEYGAFDDISLKITFTNGESKLFLLQLKHKESKDRNINSTNLASLNQDFSLIKYISSFEKLNVQSTTCILYTNCGSGTNKKSIKGQNFKIPLKPQAPPKQNFQQDVKIDYEPDFINLLVKRSADTDISINIQKKKRRVSSVQKDDKYHESNFMRIVVDKNKLPDDGNLTINITTTKNKNAKERVSANVGVEEEASSDNDVIVCVKKQAKKSTAQTKTETDEKQDRYLDVTVREGKLSDPENEIINTNQDKEGNSSSVFQFEILGDNGILKKLEDFSKNFYLLVNQQNVDTVKGTLKEMLLKELNQDIYNSFVCFINNWWSRRFVLTKHTVICKLVELSLSPWCQKISSSKINQKGNLLTKVIMEFEMTIVKNVQNDIVQDIWDTSCEDREDFNRAKQFLMGGLELTPEQEDKVWWYLNKVPLIVAMHDHNKDQIKRAITLFELDTYGTEKKKIVFLGNVKKDDFPQWNVFDNLCDIKNENVYQQIISTFYVSLQGRQEINLEKLEIKDVEVNELLEMTQKQFLSVDEQDRKLPVSYISRTLTSVFLDTNKMIEYLASTEDCIIIINCDERLQTSFDIKNTSVIEFSQFFENYDVSSTENTVLLCTNRKCSYSDFDDVYKKVTNCEKSFHIYLLQTVDNGFCTILNKRGHKLPIDDLKIEYSVTENVFFRYFNNHLNVFCAPPGMGKSTLLVYLSRCCPSDFWCLLVRLIDFNPFLRSKPDNKEMLRCFMHGKSSTNETFDSHLKNAFLKTKKIYVLLDGLDEVDSAQFDLVVNFSKWILTQGGYIWISCRENLRDKVTSSLHAVTVDINELTFEEQQQYVKNRLDKTFEDEELQRIINVVFASSKIMIKNQQLLAIPLQLYIITEILCTDARVYESINEKNFFVLTKLYKIFFEGKKSFLHEKIGIAHQDEHIGYRFEHHLKLYEIPALRTVLDENDYQKLDINDNETQRYLEDLKRVGEKFGIINHVSEDNRVIFNHQTYAEYFACAWFLQNLNKLRLLQDVIFLDKYANLRMMFDILMAEECPLHLAVIYGNVNQVQEYVKDSELEDAAGRKALHLVCTYGAKYHQIDRKLDNFTFDDYRLHRESSTYMRILEILLRYCQNISKSDGLFNFTCFDYSSASGCLYPFETLIYNGLLTFQQLEESLYRNFDPVTVVFYAAQMGYRNLLYELTLQNPDLVKSDKFAHISLLRVAVIGCKNDVCTVERKGNVEVVDILLQKSENVNAEDTYKRSILDYACQYGCYDMLSKLLEYGAKCTGGNDTVHVMAKYGTLNEETVKLHSDLNAANREGTTALQLACENGHTEVVKTLLQKQSSANTTNKEEMNALHFATKSKKDNTEVIKLLLTHKVDINAKNMDGSTPLHLVCSRGHLQAAKILIQNSADINAVDKKSKNALHYAAVSKDDNSAIIELLVHMGLDSSNKDDNGMTPLHIACCQWQARNVQVLLKSSNVNSADNNGMTALHHAVKTWNNNIEVIALLTSNDNINVNAQDHLGKTPLHLACEENQVDNVRILLDKDANVNILSKENMNALHYASNSWKEKVEIVNLLIDRHIDVNAKTISGTTALFLAYDRGNINIVRVLLKKCPNIDLIDQRKMNILHHATKSTIDDDEILCLCKEKGIDVNAQTEKGKTALHFACKQGKIETIQTLKTLGADVNMRDNEGRNALHHAILSTYENPTLITLLKSYDIDLDARNTKGVTPLHLACAENKVEMAKTLLDLGADANTVDNLKQNSLHYAAAAKQSTDTMNLLLDSGANANAQDAKGTTPLSIVCKKGQLPNVEILLLRKVDVNLIDREGFSALHQATQFWKDNTEIISLLLDNGINVNATNNKGRNALQLSCKENHICDVKTLLQRGANLHSVDKQGMSALHYAASSEEDSVEIINLLVTNGLSTNQRNMYGETPLHLACKSGNVKNLKELCKNGRNLNEITSSGKTVLHYAAESKNVEMLKYVLSFESDINASDNLDVSVLHVACQHGSYDCVKLLIDHNADVHAVTNTKKTVLHYAVLSKETAEIGEIINSLLNAGVDVETKDLKHRNAIVYAVQKKRYQVIKIFIQLNKFSLVFEHDTEDFLYYTIYSGCLYGLDLFNTHDGILETINTNNKEFPLDFLVTDGHLKMDTLIKMTKFVNKVIEFSSYSVDYDQKYSPGGIAAYLRHLLSQSYHLETIFSEIDSSSSWNKRFSKLQKFLGTYKQQ</sequence>
<feature type="region of interest" description="Disordered" evidence="4">
    <location>
        <begin position="1"/>
        <end position="26"/>
    </location>
</feature>
<dbReference type="Gene3D" id="3.40.50.300">
    <property type="entry name" value="P-loop containing nucleotide triphosphate hydrolases"/>
    <property type="match status" value="1"/>
</dbReference>
<feature type="repeat" description="ANK" evidence="3">
    <location>
        <begin position="1450"/>
        <end position="1484"/>
    </location>
</feature>
<dbReference type="Pfam" id="PF13637">
    <property type="entry name" value="Ank_4"/>
    <property type="match status" value="1"/>
</dbReference>
<reference evidence="5" key="1">
    <citation type="journal article" date="2023" name="G3 (Bethesda)">
        <title>Whole genome assemblies of Zophobas morio and Tenebrio molitor.</title>
        <authorList>
            <person name="Kaur S."/>
            <person name="Stinson S.A."/>
            <person name="diCenzo G.C."/>
        </authorList>
    </citation>
    <scope>NUCLEOTIDE SEQUENCE</scope>
    <source>
        <strain evidence="5">QUZm001</strain>
    </source>
</reference>
<keyword evidence="1" id="KW-0677">Repeat</keyword>
<dbReference type="InterPro" id="IPR027417">
    <property type="entry name" value="P-loop_NTPase"/>
</dbReference>
<evidence type="ECO:0000256" key="3">
    <source>
        <dbReference type="PROSITE-ProRule" id="PRU00023"/>
    </source>
</evidence>
<feature type="repeat" description="ANK" evidence="3">
    <location>
        <begin position="1349"/>
        <end position="1381"/>
    </location>
</feature>
<feature type="repeat" description="ANK" evidence="3">
    <location>
        <begin position="1892"/>
        <end position="1924"/>
    </location>
</feature>
<comment type="caution">
    <text evidence="5">The sequence shown here is derived from an EMBL/GenBank/DDBJ whole genome shotgun (WGS) entry which is preliminary data.</text>
</comment>
<dbReference type="PRINTS" id="PR01415">
    <property type="entry name" value="ANKYRIN"/>
</dbReference>
<evidence type="ECO:0000256" key="1">
    <source>
        <dbReference type="ARBA" id="ARBA00022737"/>
    </source>
</evidence>
<dbReference type="SMART" id="SM00248">
    <property type="entry name" value="ANK"/>
    <property type="match status" value="25"/>
</dbReference>
<feature type="repeat" description="ANK" evidence="3">
    <location>
        <begin position="1382"/>
        <end position="1416"/>
    </location>
</feature>
<feature type="repeat" description="ANK" evidence="3">
    <location>
        <begin position="1553"/>
        <end position="1585"/>
    </location>
</feature>
<feature type="compositionally biased region" description="Basic and acidic residues" evidence="4">
    <location>
        <begin position="1"/>
        <end position="21"/>
    </location>
</feature>
<dbReference type="Proteomes" id="UP001168821">
    <property type="component" value="Unassembled WGS sequence"/>
</dbReference>
<dbReference type="EMBL" id="JALNTZ010000004">
    <property type="protein sequence ID" value="KAJ3655444.1"/>
    <property type="molecule type" value="Genomic_DNA"/>
</dbReference>
<dbReference type="Gene3D" id="1.25.40.20">
    <property type="entry name" value="Ankyrin repeat-containing domain"/>
    <property type="match status" value="10"/>
</dbReference>
<feature type="repeat" description="ANK" evidence="3">
    <location>
        <begin position="1960"/>
        <end position="1992"/>
    </location>
</feature>
<feature type="repeat" description="ANK" evidence="3">
    <location>
        <begin position="1857"/>
        <end position="1891"/>
    </location>
</feature>
<name>A0AA38II92_9CUCU</name>
<feature type="repeat" description="ANK" evidence="3">
    <location>
        <begin position="1757"/>
        <end position="1789"/>
    </location>
</feature>
<feature type="repeat" description="ANK" evidence="3">
    <location>
        <begin position="1417"/>
        <end position="1449"/>
    </location>
</feature>
<dbReference type="PROSITE" id="PS50088">
    <property type="entry name" value="ANK_REPEAT"/>
    <property type="match status" value="17"/>
</dbReference>
<evidence type="ECO:0000313" key="6">
    <source>
        <dbReference type="Proteomes" id="UP001168821"/>
    </source>
</evidence>
<dbReference type="InterPro" id="IPR036770">
    <property type="entry name" value="Ankyrin_rpt-contain_sf"/>
</dbReference>
<dbReference type="PANTHER" id="PTHR24123:SF33">
    <property type="entry name" value="PROTEIN HOS4"/>
    <property type="match status" value="1"/>
</dbReference>
<protein>
    <recommendedName>
        <fullName evidence="7">NACHT domain-containing protein</fullName>
    </recommendedName>
</protein>
<dbReference type="SUPFAM" id="SSF48403">
    <property type="entry name" value="Ankyrin repeat"/>
    <property type="match status" value="4"/>
</dbReference>
<feature type="repeat" description="ANK" evidence="3">
    <location>
        <begin position="1621"/>
        <end position="1653"/>
    </location>
</feature>